<reference evidence="6 7" key="1">
    <citation type="submission" date="2019-07" db="EMBL/GenBank/DDBJ databases">
        <title>Ln-dependent methylotrophs.</title>
        <authorList>
            <person name="Tani A."/>
        </authorList>
    </citation>
    <scope>NUCLEOTIDE SEQUENCE [LARGE SCALE GENOMIC DNA]</scope>
    <source>
        <strain evidence="6 7">SM89A</strain>
    </source>
</reference>
<name>A0A549SLI7_METSR</name>
<comment type="caution">
    <text evidence="6">The sequence shown here is derived from an EMBL/GenBank/DDBJ whole genome shotgun (WGS) entry which is preliminary data.</text>
</comment>
<dbReference type="InterPro" id="IPR002577">
    <property type="entry name" value="HTH_HxlR"/>
</dbReference>
<evidence type="ECO:0000256" key="4">
    <source>
        <dbReference type="SAM" id="MobiDB-lite"/>
    </source>
</evidence>
<sequence length="148" mass="16823">MRKQRHVEYDECPIEGAMDIIGGKWKPSILFRLADGTKRFSELQRLLKTITQRTLTQQLRDLERDRMISRHVYAEVPPRVEYSLTERGRSLEPVLALLFRWGVDNVLAEKATAPKAPAPRRSADGPTSVGRSMKSQAAARPRAAKAER</sequence>
<dbReference type="SUPFAM" id="SSF46785">
    <property type="entry name" value="Winged helix' DNA-binding domain"/>
    <property type="match status" value="1"/>
</dbReference>
<keyword evidence="1" id="KW-0805">Transcription regulation</keyword>
<evidence type="ECO:0000256" key="1">
    <source>
        <dbReference type="ARBA" id="ARBA00023015"/>
    </source>
</evidence>
<keyword evidence="2" id="KW-0238">DNA-binding</keyword>
<dbReference type="GO" id="GO:0003677">
    <property type="term" value="F:DNA binding"/>
    <property type="evidence" value="ECO:0007669"/>
    <property type="project" value="UniProtKB-KW"/>
</dbReference>
<keyword evidence="3" id="KW-0804">Transcription</keyword>
<proteinExistence type="predicted"/>
<feature type="domain" description="HTH hxlR-type" evidence="5">
    <location>
        <begin position="12"/>
        <end position="110"/>
    </location>
</feature>
<evidence type="ECO:0000313" key="7">
    <source>
        <dbReference type="Proteomes" id="UP000316781"/>
    </source>
</evidence>
<protein>
    <submittedName>
        <fullName evidence="6">Helix-turn-helix transcriptional regulator</fullName>
    </submittedName>
</protein>
<dbReference type="Pfam" id="PF01638">
    <property type="entry name" value="HxlR"/>
    <property type="match status" value="1"/>
</dbReference>
<dbReference type="InterPro" id="IPR036388">
    <property type="entry name" value="WH-like_DNA-bd_sf"/>
</dbReference>
<dbReference type="RefSeq" id="WP_142863949.1">
    <property type="nucleotide sequence ID" value="NZ_VJMF01000070.1"/>
</dbReference>
<evidence type="ECO:0000259" key="5">
    <source>
        <dbReference type="PROSITE" id="PS51118"/>
    </source>
</evidence>
<dbReference type="PANTHER" id="PTHR33204">
    <property type="entry name" value="TRANSCRIPTIONAL REGULATOR, MARR FAMILY"/>
    <property type="match status" value="1"/>
</dbReference>
<feature type="region of interest" description="Disordered" evidence="4">
    <location>
        <begin position="110"/>
        <end position="148"/>
    </location>
</feature>
<dbReference type="Proteomes" id="UP000316781">
    <property type="component" value="Unassembled WGS sequence"/>
</dbReference>
<dbReference type="PANTHER" id="PTHR33204:SF29">
    <property type="entry name" value="TRANSCRIPTIONAL REGULATOR"/>
    <property type="match status" value="1"/>
</dbReference>
<accession>A0A549SLI7</accession>
<gene>
    <name evidence="6" type="ORF">FM996_16610</name>
</gene>
<organism evidence="6 7">
    <name type="scientific">Methylosinus sporium</name>
    <dbReference type="NCBI Taxonomy" id="428"/>
    <lineage>
        <taxon>Bacteria</taxon>
        <taxon>Pseudomonadati</taxon>
        <taxon>Pseudomonadota</taxon>
        <taxon>Alphaproteobacteria</taxon>
        <taxon>Hyphomicrobiales</taxon>
        <taxon>Methylocystaceae</taxon>
        <taxon>Methylosinus</taxon>
    </lineage>
</organism>
<evidence type="ECO:0000256" key="3">
    <source>
        <dbReference type="ARBA" id="ARBA00023163"/>
    </source>
</evidence>
<dbReference type="Gene3D" id="1.10.10.10">
    <property type="entry name" value="Winged helix-like DNA-binding domain superfamily/Winged helix DNA-binding domain"/>
    <property type="match status" value="1"/>
</dbReference>
<dbReference type="AlphaFoldDB" id="A0A549SLI7"/>
<dbReference type="PROSITE" id="PS51118">
    <property type="entry name" value="HTH_HXLR"/>
    <property type="match status" value="1"/>
</dbReference>
<evidence type="ECO:0000256" key="2">
    <source>
        <dbReference type="ARBA" id="ARBA00023125"/>
    </source>
</evidence>
<dbReference type="InterPro" id="IPR036390">
    <property type="entry name" value="WH_DNA-bd_sf"/>
</dbReference>
<dbReference type="EMBL" id="VJMF01000070">
    <property type="protein sequence ID" value="TRL30498.1"/>
    <property type="molecule type" value="Genomic_DNA"/>
</dbReference>
<evidence type="ECO:0000313" key="6">
    <source>
        <dbReference type="EMBL" id="TRL30498.1"/>
    </source>
</evidence>